<evidence type="ECO:0000313" key="1">
    <source>
        <dbReference type="EMBL" id="TNN22106.1"/>
    </source>
</evidence>
<keyword evidence="2" id="KW-1185">Reference proteome</keyword>
<evidence type="ECO:0000313" key="2">
    <source>
        <dbReference type="Proteomes" id="UP000314294"/>
    </source>
</evidence>
<accession>A0A4Z2DZZ2</accession>
<organism evidence="1 2">
    <name type="scientific">Liparis tanakae</name>
    <name type="common">Tanaka's snailfish</name>
    <dbReference type="NCBI Taxonomy" id="230148"/>
    <lineage>
        <taxon>Eukaryota</taxon>
        <taxon>Metazoa</taxon>
        <taxon>Chordata</taxon>
        <taxon>Craniata</taxon>
        <taxon>Vertebrata</taxon>
        <taxon>Euteleostomi</taxon>
        <taxon>Actinopterygii</taxon>
        <taxon>Neopterygii</taxon>
        <taxon>Teleostei</taxon>
        <taxon>Neoteleostei</taxon>
        <taxon>Acanthomorphata</taxon>
        <taxon>Eupercaria</taxon>
        <taxon>Perciformes</taxon>
        <taxon>Cottioidei</taxon>
        <taxon>Cottales</taxon>
        <taxon>Liparidae</taxon>
        <taxon>Liparis</taxon>
    </lineage>
</organism>
<comment type="caution">
    <text evidence="1">The sequence shown here is derived from an EMBL/GenBank/DDBJ whole genome shotgun (WGS) entry which is preliminary data.</text>
</comment>
<dbReference type="EMBL" id="SRLO01024191">
    <property type="protein sequence ID" value="TNN22106.1"/>
    <property type="molecule type" value="Genomic_DNA"/>
</dbReference>
<gene>
    <name evidence="1" type="primary">RASGRF1_3</name>
    <name evidence="1" type="ORF">EYF80_067781</name>
</gene>
<dbReference type="Proteomes" id="UP000314294">
    <property type="component" value="Unassembled WGS sequence"/>
</dbReference>
<dbReference type="OrthoDB" id="6597100at2759"/>
<protein>
    <submittedName>
        <fullName evidence="1">Ras-specific guanine nucleotide-releasing factor 1</fullName>
    </submittedName>
</protein>
<name>A0A4Z2DZZ2_9TELE</name>
<reference evidence="1 2" key="1">
    <citation type="submission" date="2019-03" db="EMBL/GenBank/DDBJ databases">
        <title>First draft genome of Liparis tanakae, snailfish: a comprehensive survey of snailfish specific genes.</title>
        <authorList>
            <person name="Kim W."/>
            <person name="Song I."/>
            <person name="Jeong J.-H."/>
            <person name="Kim D."/>
            <person name="Kim S."/>
            <person name="Ryu S."/>
            <person name="Song J.Y."/>
            <person name="Lee S.K."/>
        </authorList>
    </citation>
    <scope>NUCLEOTIDE SEQUENCE [LARGE SCALE GENOMIC DNA]</scope>
    <source>
        <tissue evidence="1">Muscle</tissue>
    </source>
</reference>
<dbReference type="AlphaFoldDB" id="A0A4Z2DZZ2"/>
<proteinExistence type="predicted"/>
<sequence>MEEPEVDDESKAERSGQDVEHLDFKVMVEPKDVQPFTVILVPSSRQEKSAWTSDISQVRPSPCQVLRSVIAIRTSKPDVVNLWLSSHVWLFR</sequence>